<feature type="region of interest" description="Disordered" evidence="1">
    <location>
        <begin position="418"/>
        <end position="479"/>
    </location>
</feature>
<feature type="compositionally biased region" description="Low complexity" evidence="1">
    <location>
        <begin position="454"/>
        <end position="466"/>
    </location>
</feature>
<keyword evidence="3" id="KW-1185">Reference proteome</keyword>
<feature type="region of interest" description="Disordered" evidence="1">
    <location>
        <begin position="717"/>
        <end position="751"/>
    </location>
</feature>
<comment type="caution">
    <text evidence="2">The sequence shown here is derived from an EMBL/GenBank/DDBJ whole genome shotgun (WGS) entry which is preliminary data.</text>
</comment>
<feature type="compositionally biased region" description="Polar residues" evidence="1">
    <location>
        <begin position="923"/>
        <end position="939"/>
    </location>
</feature>
<feature type="compositionally biased region" description="Polar residues" evidence="1">
    <location>
        <begin position="492"/>
        <end position="503"/>
    </location>
</feature>
<feature type="region of interest" description="Disordered" evidence="1">
    <location>
        <begin position="578"/>
        <end position="618"/>
    </location>
</feature>
<feature type="compositionally biased region" description="Acidic residues" evidence="1">
    <location>
        <begin position="41"/>
        <end position="50"/>
    </location>
</feature>
<dbReference type="OrthoDB" id="10678103at2759"/>
<proteinExistence type="predicted"/>
<feature type="region of interest" description="Disordered" evidence="1">
    <location>
        <begin position="783"/>
        <end position="816"/>
    </location>
</feature>
<dbReference type="VEuPathDB" id="FungiDB:TAPDE_001958"/>
<gene>
    <name evidence="2" type="ORF">TAPDE_001958</name>
</gene>
<feature type="region of interest" description="Disordered" evidence="1">
    <location>
        <begin position="492"/>
        <end position="519"/>
    </location>
</feature>
<feature type="region of interest" description="Disordered" evidence="1">
    <location>
        <begin position="280"/>
        <end position="384"/>
    </location>
</feature>
<dbReference type="Proteomes" id="UP000013776">
    <property type="component" value="Unassembled WGS sequence"/>
</dbReference>
<feature type="compositionally biased region" description="Polar residues" evidence="1">
    <location>
        <begin position="141"/>
        <end position="158"/>
    </location>
</feature>
<feature type="compositionally biased region" description="Polar residues" evidence="1">
    <location>
        <begin position="202"/>
        <end position="225"/>
    </location>
</feature>
<protein>
    <submittedName>
        <fullName evidence="2">Uncharacterized protein</fullName>
    </submittedName>
</protein>
<feature type="compositionally biased region" description="Polar residues" evidence="1">
    <location>
        <begin position="421"/>
        <end position="430"/>
    </location>
</feature>
<dbReference type="AlphaFoldDB" id="R4X8R5"/>
<reference evidence="2 3" key="1">
    <citation type="journal article" date="2013" name="MBio">
        <title>Genome sequencing of the plant pathogen Taphrina deformans, the causal agent of peach leaf curl.</title>
        <authorList>
            <person name="Cisse O.H."/>
            <person name="Almeida J.M.G.C.F."/>
            <person name="Fonseca A."/>
            <person name="Kumar A.A."/>
            <person name="Salojaervi J."/>
            <person name="Overmyer K."/>
            <person name="Hauser P.M."/>
            <person name="Pagni M."/>
        </authorList>
    </citation>
    <scope>NUCLEOTIDE SEQUENCE [LARGE SCALE GENOMIC DNA]</scope>
    <source>
        <strain evidence="3">PYCC 5710 / ATCC 11124 / CBS 356.35 / IMI 108563 / JCM 9778 / NBRC 8474</strain>
    </source>
</reference>
<name>R4X8R5_TAPDE</name>
<feature type="compositionally biased region" description="Basic and acidic residues" evidence="1">
    <location>
        <begin position="160"/>
        <end position="169"/>
    </location>
</feature>
<feature type="compositionally biased region" description="Low complexity" evidence="1">
    <location>
        <begin position="599"/>
        <end position="610"/>
    </location>
</feature>
<evidence type="ECO:0000313" key="2">
    <source>
        <dbReference type="EMBL" id="CCG82033.1"/>
    </source>
</evidence>
<feature type="compositionally biased region" description="Basic and acidic residues" evidence="1">
    <location>
        <begin position="367"/>
        <end position="381"/>
    </location>
</feature>
<feature type="compositionally biased region" description="Basic and acidic residues" evidence="1">
    <location>
        <begin position="325"/>
        <end position="353"/>
    </location>
</feature>
<organism evidence="2 3">
    <name type="scientific">Taphrina deformans (strain PYCC 5710 / ATCC 11124 / CBS 356.35 / IMI 108563 / JCM 9778 / NBRC 8474)</name>
    <name type="common">Peach leaf curl fungus</name>
    <name type="synonym">Lalaria deformans</name>
    <dbReference type="NCBI Taxonomy" id="1097556"/>
    <lineage>
        <taxon>Eukaryota</taxon>
        <taxon>Fungi</taxon>
        <taxon>Dikarya</taxon>
        <taxon>Ascomycota</taxon>
        <taxon>Taphrinomycotina</taxon>
        <taxon>Taphrinomycetes</taxon>
        <taxon>Taphrinales</taxon>
        <taxon>Taphrinaceae</taxon>
        <taxon>Taphrina</taxon>
    </lineage>
</organism>
<sequence>MAPAKSAKDYTDDELKAMHGISLVSRNSNSAGLPKEGRWDDSDEDDDWGDTIDFGDGTKVTIGQTTNLDTTTSKDKRGGDAKPPRPAHLLPHSASPFAGQAGGGPWKRSEHSLPHNIPISSPDFPPVTAAPPSKIDVPSEPSLNINRHSTLEKSTYSARSHADELDHSSRTTLPTPRDESSLASGDARYQYDQNTYDRHWQNPPQTREIYNSSTGRFEQIDASQRQSRRLSHTDRKAVEIPQKIPVTSGDARLANGHAPLIVAKQEAKAAHIQAQVETVKPRMNDEVSSHLSNENNVPTTIQSVREPVEKDESTTLDPSSQEFIDMQKRLMAERREQAIQRRKDQEAEETARKDRARKKAAELAAQTEKEEKSREEAEASKIAKASVRPKIAIRPSNQNTASAVENDLQIQKATNAAIHSAETTSDQSIVEQRKHTTEAEMWQREVRITQSPMSTTTRSRNNSSSKFSRRDPFDLSALTSDDAPVNFETVATSQGKDLASPSQAAWGPIGSRKNRESARTDVSQTISATSLLSPTQTTIVASRVSQPSWSAFDGITKSIKAAVPTQAETREYNVFDASDEMISPEKSRHSPSTPGQGQSRTSSRFFPSSTATGDNKAPNHIVPFVSPILPPRIDSVQSTLFESPETAPALNLPDAALSQDSAATNSSKRNYDAALWNPDDASAGHLRRGDNRSSRYVNRNWFDIQSRSVWEIKPLKEGQSPRVKIPHSEKSLDWSRKSRATPTENGAVSKLPDKQTPVISTAIPAIPVWNMPIVLDTTTKDSHVRDPLVPPQPSLKLPDVDGVELSEKPLNRKTSRLDHERTSKYYTTKPSLNEELDNMSPIRVKTTEAELNVPRKFGRRVDPSQNTAKSKNDIKRQPVNMSDAPGGTGFKRGFANRVRVPTTTADSSAKDFSKIDSAAVVENKSQAQNSHRNESSANGPVTIMQRAPPLDTETAKPYQDVSTGPQAKYLASYVQRPPQIPVYPPQRELMHSQQFSSHQQPVSNTAHMNQTPMLSRVAPPGLAAPIQSGHQDEALSMVGGSLTSTIPASASRGPPGIILP</sequence>
<feature type="region of interest" description="Disordered" evidence="1">
    <location>
        <begin position="921"/>
        <end position="944"/>
    </location>
</feature>
<dbReference type="STRING" id="1097556.R4X8R5"/>
<feature type="compositionally biased region" description="Basic and acidic residues" evidence="1">
    <location>
        <begin position="72"/>
        <end position="83"/>
    </location>
</feature>
<feature type="region of interest" description="Disordered" evidence="1">
    <location>
        <begin position="859"/>
        <end position="895"/>
    </location>
</feature>
<feature type="compositionally biased region" description="Basic and acidic residues" evidence="1">
    <location>
        <begin position="805"/>
        <end position="816"/>
    </location>
</feature>
<feature type="compositionally biased region" description="Polar residues" evidence="1">
    <location>
        <begin position="61"/>
        <end position="71"/>
    </location>
</feature>
<evidence type="ECO:0000256" key="1">
    <source>
        <dbReference type="SAM" id="MobiDB-lite"/>
    </source>
</evidence>
<feature type="compositionally biased region" description="Polar residues" evidence="1">
    <location>
        <begin position="289"/>
        <end position="303"/>
    </location>
</feature>
<accession>R4X8R5</accession>
<feature type="region of interest" description="Disordered" evidence="1">
    <location>
        <begin position="21"/>
        <end position="237"/>
    </location>
</feature>
<feature type="compositionally biased region" description="Basic and acidic residues" evidence="1">
    <location>
        <begin position="431"/>
        <end position="447"/>
    </location>
</feature>
<evidence type="ECO:0000313" key="3">
    <source>
        <dbReference type="Proteomes" id="UP000013776"/>
    </source>
</evidence>
<dbReference type="EMBL" id="CAHR02000067">
    <property type="protein sequence ID" value="CCG82033.1"/>
    <property type="molecule type" value="Genomic_DNA"/>
</dbReference>
<feature type="compositionally biased region" description="Basic and acidic residues" evidence="1">
    <location>
        <begin position="726"/>
        <end position="736"/>
    </location>
</feature>